<keyword evidence="1" id="KW-0805">Transcription regulation</keyword>
<dbReference type="InterPro" id="IPR050204">
    <property type="entry name" value="AraC_XylS_family_regulators"/>
</dbReference>
<dbReference type="PANTHER" id="PTHR46796">
    <property type="entry name" value="HTH-TYPE TRANSCRIPTIONAL ACTIVATOR RHAS-RELATED"/>
    <property type="match status" value="1"/>
</dbReference>
<feature type="region of interest" description="Disordered" evidence="4">
    <location>
        <begin position="329"/>
        <end position="348"/>
    </location>
</feature>
<dbReference type="InterPro" id="IPR018060">
    <property type="entry name" value="HTH_AraC"/>
</dbReference>
<reference evidence="6 7" key="1">
    <citation type="submission" date="2019-12" db="EMBL/GenBank/DDBJ databases">
        <title>Complete Genome Sequence of a Quorum-Sensing Bacterium,Rhodobacteraceae bacterium C31, Isolated from a marine microalgae symbiotic bacteria.</title>
        <authorList>
            <person name="Zhang Y."/>
        </authorList>
    </citation>
    <scope>NUCLEOTIDE SEQUENCE [LARGE SCALE GENOMIC DNA]</scope>
    <source>
        <strain evidence="6 7">C31</strain>
    </source>
</reference>
<dbReference type="EMBL" id="CP047166">
    <property type="protein sequence ID" value="QRF66119.1"/>
    <property type="molecule type" value="Genomic_DNA"/>
</dbReference>
<evidence type="ECO:0000313" key="6">
    <source>
        <dbReference type="EMBL" id="QRF66119.1"/>
    </source>
</evidence>
<keyword evidence="3" id="KW-0804">Transcription</keyword>
<dbReference type="InterPro" id="IPR018062">
    <property type="entry name" value="HTH_AraC-typ_CS"/>
</dbReference>
<dbReference type="SMART" id="SM00342">
    <property type="entry name" value="HTH_ARAC"/>
    <property type="match status" value="1"/>
</dbReference>
<dbReference type="PROSITE" id="PS00041">
    <property type="entry name" value="HTH_ARAC_FAMILY_1"/>
    <property type="match status" value="1"/>
</dbReference>
<dbReference type="Pfam" id="PF12833">
    <property type="entry name" value="HTH_18"/>
    <property type="match status" value="1"/>
</dbReference>
<evidence type="ECO:0000313" key="7">
    <source>
        <dbReference type="Proteomes" id="UP000596387"/>
    </source>
</evidence>
<evidence type="ECO:0000256" key="2">
    <source>
        <dbReference type="ARBA" id="ARBA00023125"/>
    </source>
</evidence>
<dbReference type="PROSITE" id="PS01124">
    <property type="entry name" value="HTH_ARAC_FAMILY_2"/>
    <property type="match status" value="1"/>
</dbReference>
<proteinExistence type="predicted"/>
<dbReference type="InterPro" id="IPR009057">
    <property type="entry name" value="Homeodomain-like_sf"/>
</dbReference>
<evidence type="ECO:0000256" key="1">
    <source>
        <dbReference type="ARBA" id="ARBA00023015"/>
    </source>
</evidence>
<accession>A0ABX7F7K9</accession>
<sequence length="348" mass="38291">MRNVKLSQRYRSGVRDSMLTYEAKHWEETASGRGDYRSTLFSAPDAFNMARGRNRHLRVNSATFPLIGTSLLSVASSGHDIDLADDNFLTIMLPTRGVTRVRMDRTERIITEGGALALGPSERWTQVDPRGNRDFRANVAKIDLKRVGQGKVFPGVTTDPVVSISTAALEGFRGLMRYLFADLASPVPTLVHQPASDLFAALVLEHLRHLLAWDGADPVRDGSQNDLVRRALDYMTTYAGDPLTVPAIAEAVGVSTRRLQDAFRLTTGWTPWEHLTGIRLENARTRLLAASGPSVTAIAFDCGFSHLGRFSQTYRSAYGEAPSVTLTKARDAARKARPANRIEPTQIG</sequence>
<keyword evidence="7" id="KW-1185">Reference proteome</keyword>
<dbReference type="SUPFAM" id="SSF46689">
    <property type="entry name" value="Homeodomain-like"/>
    <property type="match status" value="2"/>
</dbReference>
<evidence type="ECO:0000256" key="3">
    <source>
        <dbReference type="ARBA" id="ARBA00023163"/>
    </source>
</evidence>
<gene>
    <name evidence="6" type="ORF">GQA70_07230</name>
</gene>
<protein>
    <submittedName>
        <fullName evidence="6">Helix-turn-helix domain-containing protein</fullName>
    </submittedName>
</protein>
<dbReference type="Gene3D" id="1.10.10.60">
    <property type="entry name" value="Homeodomain-like"/>
    <property type="match status" value="1"/>
</dbReference>
<organism evidence="6 7">
    <name type="scientific">Ponticoccus alexandrii</name>
    <dbReference type="NCBI Taxonomy" id="1943633"/>
    <lineage>
        <taxon>Bacteria</taxon>
        <taxon>Pseudomonadati</taxon>
        <taxon>Pseudomonadota</taxon>
        <taxon>Alphaproteobacteria</taxon>
        <taxon>Rhodobacterales</taxon>
        <taxon>Roseobacteraceae</taxon>
        <taxon>Ponticoccus</taxon>
    </lineage>
</organism>
<evidence type="ECO:0000256" key="4">
    <source>
        <dbReference type="SAM" id="MobiDB-lite"/>
    </source>
</evidence>
<feature type="domain" description="HTH araC/xylS-type" evidence="5">
    <location>
        <begin position="229"/>
        <end position="328"/>
    </location>
</feature>
<keyword evidence="2" id="KW-0238">DNA-binding</keyword>
<evidence type="ECO:0000259" key="5">
    <source>
        <dbReference type="PROSITE" id="PS01124"/>
    </source>
</evidence>
<name>A0ABX7F7K9_9RHOB</name>
<dbReference type="Proteomes" id="UP000596387">
    <property type="component" value="Chromosome"/>
</dbReference>